<organism evidence="2">
    <name type="scientific">Oryza meridionalis</name>
    <dbReference type="NCBI Taxonomy" id="40149"/>
    <lineage>
        <taxon>Eukaryota</taxon>
        <taxon>Viridiplantae</taxon>
        <taxon>Streptophyta</taxon>
        <taxon>Embryophyta</taxon>
        <taxon>Tracheophyta</taxon>
        <taxon>Spermatophyta</taxon>
        <taxon>Magnoliopsida</taxon>
        <taxon>Liliopsida</taxon>
        <taxon>Poales</taxon>
        <taxon>Poaceae</taxon>
        <taxon>BOP clade</taxon>
        <taxon>Oryzoideae</taxon>
        <taxon>Oryzeae</taxon>
        <taxon>Oryzinae</taxon>
        <taxon>Oryza</taxon>
    </lineage>
</organism>
<keyword evidence="3" id="KW-1185">Reference proteome</keyword>
<reference evidence="2" key="2">
    <citation type="submission" date="2018-05" db="EMBL/GenBank/DDBJ databases">
        <title>OmerRS3 (Oryza meridionalis Reference Sequence Version 3).</title>
        <authorList>
            <person name="Zhang J."/>
            <person name="Kudrna D."/>
            <person name="Lee S."/>
            <person name="Talag J."/>
            <person name="Welchert J."/>
            <person name="Wing R.A."/>
        </authorList>
    </citation>
    <scope>NUCLEOTIDE SEQUENCE [LARGE SCALE GENOMIC DNA]</scope>
    <source>
        <strain evidence="2">cv. OR44</strain>
    </source>
</reference>
<dbReference type="Gramene" id="OMERI10G13710.1">
    <property type="protein sequence ID" value="OMERI10G13710.1"/>
    <property type="gene ID" value="OMERI10G13710"/>
</dbReference>
<name>A0A0E0F0G9_9ORYZ</name>
<proteinExistence type="predicted"/>
<evidence type="ECO:0000256" key="1">
    <source>
        <dbReference type="SAM" id="MobiDB-lite"/>
    </source>
</evidence>
<sequence>MSATTLAGNRGGRRRRIQWHAGEEARRRKAEEEAGRWKAGEEARAVWRRRARRDVRRLSEWISCLMDTAARKMYIALQPPISIVCVCMVVRSSDRNPKPQERW</sequence>
<feature type="region of interest" description="Disordered" evidence="1">
    <location>
        <begin position="1"/>
        <end position="35"/>
    </location>
</feature>
<protein>
    <submittedName>
        <fullName evidence="2">Uncharacterized protein</fullName>
    </submittedName>
</protein>
<dbReference type="EnsemblPlants" id="OMERI10G13710.1">
    <property type="protein sequence ID" value="OMERI10G13710.1"/>
    <property type="gene ID" value="OMERI10G13710"/>
</dbReference>
<evidence type="ECO:0000313" key="2">
    <source>
        <dbReference type="EnsemblPlants" id="OMERI10G13710.1"/>
    </source>
</evidence>
<dbReference type="AlphaFoldDB" id="A0A0E0F0G9"/>
<feature type="compositionally biased region" description="Basic and acidic residues" evidence="1">
    <location>
        <begin position="21"/>
        <end position="35"/>
    </location>
</feature>
<dbReference type="Proteomes" id="UP000008021">
    <property type="component" value="Chromosome 10"/>
</dbReference>
<accession>A0A0E0F0G9</accession>
<evidence type="ECO:0000313" key="3">
    <source>
        <dbReference type="Proteomes" id="UP000008021"/>
    </source>
</evidence>
<dbReference type="HOGENOM" id="CLU_2268059_0_0_1"/>
<reference evidence="2" key="1">
    <citation type="submission" date="2015-04" db="UniProtKB">
        <authorList>
            <consortium name="EnsemblPlants"/>
        </authorList>
    </citation>
    <scope>IDENTIFICATION</scope>
</reference>